<comment type="caution">
    <text evidence="1">The sequence shown here is derived from an EMBL/GenBank/DDBJ whole genome shotgun (WGS) entry which is preliminary data.</text>
</comment>
<evidence type="ECO:0000313" key="2">
    <source>
        <dbReference type="Proteomes" id="UP001295794"/>
    </source>
</evidence>
<dbReference type="EMBL" id="CAVNYO010000401">
    <property type="protein sequence ID" value="CAK5274192.1"/>
    <property type="molecule type" value="Genomic_DNA"/>
</dbReference>
<feature type="non-terminal residue" evidence="1">
    <location>
        <position position="1"/>
    </location>
</feature>
<organism evidence="1 2">
    <name type="scientific">Mycena citricolor</name>
    <dbReference type="NCBI Taxonomy" id="2018698"/>
    <lineage>
        <taxon>Eukaryota</taxon>
        <taxon>Fungi</taxon>
        <taxon>Dikarya</taxon>
        <taxon>Basidiomycota</taxon>
        <taxon>Agaricomycotina</taxon>
        <taxon>Agaricomycetes</taxon>
        <taxon>Agaricomycetidae</taxon>
        <taxon>Agaricales</taxon>
        <taxon>Marasmiineae</taxon>
        <taxon>Mycenaceae</taxon>
        <taxon>Mycena</taxon>
    </lineage>
</organism>
<dbReference type="AlphaFoldDB" id="A0AAD2HEH4"/>
<accession>A0AAD2HEH4</accession>
<keyword evidence="2" id="KW-1185">Reference proteome</keyword>
<name>A0AAD2HEH4_9AGAR</name>
<gene>
    <name evidence="1" type="ORF">MYCIT1_LOCUS21218</name>
</gene>
<evidence type="ECO:0000313" key="1">
    <source>
        <dbReference type="EMBL" id="CAK5274192.1"/>
    </source>
</evidence>
<protein>
    <submittedName>
        <fullName evidence="1">Uncharacterized protein</fullName>
    </submittedName>
</protein>
<reference evidence="1" key="1">
    <citation type="submission" date="2023-11" db="EMBL/GenBank/DDBJ databases">
        <authorList>
            <person name="De Vega J J."/>
            <person name="De Vega J J."/>
        </authorList>
    </citation>
    <scope>NUCLEOTIDE SEQUENCE</scope>
</reference>
<sequence length="134" mass="14996">MPAIAAVFLLSLPASKQRALAGCTKFRLHQLVPRTRIGHATGAARNPPAHAARLLNRSGHEFREFRARARDQSSHDIASLVAVTALMCRSQCSYINKYPTDRLSESAKQLVNYLGFRLFWTFIPARTSKQFLGE</sequence>
<proteinExistence type="predicted"/>
<dbReference type="Proteomes" id="UP001295794">
    <property type="component" value="Unassembled WGS sequence"/>
</dbReference>